<feature type="region of interest" description="Disordered" evidence="1">
    <location>
        <begin position="200"/>
        <end position="262"/>
    </location>
</feature>
<evidence type="ECO:0000256" key="2">
    <source>
        <dbReference type="SAM" id="Phobius"/>
    </source>
</evidence>
<keyword evidence="5" id="KW-1185">Reference proteome</keyword>
<feature type="domain" description="Type II secretion system protein GspB C-terminal" evidence="3">
    <location>
        <begin position="268"/>
        <end position="323"/>
    </location>
</feature>
<feature type="region of interest" description="Disordered" evidence="1">
    <location>
        <begin position="114"/>
        <end position="153"/>
    </location>
</feature>
<keyword evidence="2" id="KW-0472">Membrane</keyword>
<reference evidence="4 5" key="1">
    <citation type="submission" date="2019-09" db="EMBL/GenBank/DDBJ databases">
        <title>Whole-genome sequence of the purple sulfur bacterium Thiohalocapsa marina DSM 19078.</title>
        <authorList>
            <person name="Kyndt J.A."/>
            <person name="Meyer T.E."/>
        </authorList>
    </citation>
    <scope>NUCLEOTIDE SEQUENCE [LARGE SCALE GENOMIC DNA]</scope>
    <source>
        <strain evidence="4 5">DSM 19078</strain>
    </source>
</reference>
<accession>A0A5M8FT95</accession>
<dbReference type="InterPro" id="IPR032389">
    <property type="entry name" value="GspB_C"/>
</dbReference>
<gene>
    <name evidence="4" type="ORF">F2Q65_03785</name>
</gene>
<name>A0A5M8FT95_9GAMM</name>
<feature type="compositionally biased region" description="Low complexity" evidence="1">
    <location>
        <begin position="241"/>
        <end position="256"/>
    </location>
</feature>
<dbReference type="AlphaFoldDB" id="A0A5M8FT95"/>
<dbReference type="Pfam" id="PF16537">
    <property type="entry name" value="T2SSB"/>
    <property type="match status" value="1"/>
</dbReference>
<organism evidence="4 5">
    <name type="scientific">Thiohalocapsa marina</name>
    <dbReference type="NCBI Taxonomy" id="424902"/>
    <lineage>
        <taxon>Bacteria</taxon>
        <taxon>Pseudomonadati</taxon>
        <taxon>Pseudomonadota</taxon>
        <taxon>Gammaproteobacteria</taxon>
        <taxon>Chromatiales</taxon>
        <taxon>Chromatiaceae</taxon>
        <taxon>Thiohalocapsa</taxon>
    </lineage>
</organism>
<evidence type="ECO:0000313" key="4">
    <source>
        <dbReference type="EMBL" id="KAA6187020.1"/>
    </source>
</evidence>
<dbReference type="GO" id="GO:0015627">
    <property type="term" value="C:type II protein secretion system complex"/>
    <property type="evidence" value="ECO:0007669"/>
    <property type="project" value="InterPro"/>
</dbReference>
<proteinExistence type="predicted"/>
<sequence>MSYILEALKKSQQERELGQVPRLQSVTFDEPPEPGLPTVWVYAALGLALAAVLIASYALFQRDASRAGVPTAGMAPEAAQGNAVRTGAIPPESATVARTAVGDATPAAADQPLDAAAVASSATGQAAASPETDEEPQVLVVPAPPRPGQPLPRGAEELRRAVLGDPAPLPPPVAPVVEQKVPVPDDLVADIEAFKRQVRGAPEAEPGQGAAPTAAPASEQASEQASAPKPARAANSGPAPSTMAQPAAASRASTARVPPPSTALRRQLPEFVMAVHVYDAEPGRRFVYINGRKLREQEQSREGLKLEQVVADGAILSWQGEQFFQPR</sequence>
<keyword evidence="2" id="KW-0812">Transmembrane</keyword>
<protein>
    <recommendedName>
        <fullName evidence="3">Type II secretion system protein GspB C-terminal domain-containing protein</fullName>
    </recommendedName>
</protein>
<evidence type="ECO:0000256" key="1">
    <source>
        <dbReference type="SAM" id="MobiDB-lite"/>
    </source>
</evidence>
<dbReference type="RefSeq" id="WP_150090573.1">
    <property type="nucleotide sequence ID" value="NZ_JBFUOH010000138.1"/>
</dbReference>
<evidence type="ECO:0000313" key="5">
    <source>
        <dbReference type="Proteomes" id="UP000322981"/>
    </source>
</evidence>
<evidence type="ECO:0000259" key="3">
    <source>
        <dbReference type="Pfam" id="PF16537"/>
    </source>
</evidence>
<dbReference type="Proteomes" id="UP000322981">
    <property type="component" value="Unassembled WGS sequence"/>
</dbReference>
<dbReference type="EMBL" id="VWXX01000003">
    <property type="protein sequence ID" value="KAA6187020.1"/>
    <property type="molecule type" value="Genomic_DNA"/>
</dbReference>
<feature type="compositionally biased region" description="Low complexity" evidence="1">
    <location>
        <begin position="114"/>
        <end position="129"/>
    </location>
</feature>
<feature type="transmembrane region" description="Helical" evidence="2">
    <location>
        <begin position="39"/>
        <end position="60"/>
    </location>
</feature>
<feature type="compositionally biased region" description="Low complexity" evidence="1">
    <location>
        <begin position="200"/>
        <end position="228"/>
    </location>
</feature>
<comment type="caution">
    <text evidence="4">The sequence shown here is derived from an EMBL/GenBank/DDBJ whole genome shotgun (WGS) entry which is preliminary data.</text>
</comment>
<keyword evidence="2" id="KW-1133">Transmembrane helix</keyword>
<dbReference type="OrthoDB" id="5432325at2"/>